<sequence length="162" mass="18288">MTLAEVLNSAAEQFDPSDGIDLLGMLITITPSIIAAIGVIIVGVITVKGQRRGRERWKGDRKMLNDVHRQTVNDHPEEENMREQLDRIEQKQNALHGEVSEMRTRQIDQGRNIGDIREDIGGIRDDVGDLRGADRVAQQEHTDLVRRLNAFIRREHPGADPL</sequence>
<reference evidence="1 2" key="1">
    <citation type="submission" date="2018-12" db="EMBL/GenBank/DDBJ databases">
        <title>Draft genome sequences of Mycolicibacterium peregrinum isolated from a pig with lymphadenitis and from soil on the same Japanese pig farm.</title>
        <authorList>
            <person name="Komatsu T."/>
            <person name="Ohya K."/>
            <person name="Sawai K."/>
            <person name="Odoi J.O."/>
            <person name="Otsu K."/>
            <person name="Ota A."/>
            <person name="Ito T."/>
            <person name="Kawai M."/>
            <person name="Maruyama F."/>
        </authorList>
    </citation>
    <scope>NUCLEOTIDE SEQUENCE [LARGE SCALE GENOMIC DNA]</scope>
    <source>
        <strain evidence="1 2">138</strain>
    </source>
</reference>
<evidence type="ECO:0008006" key="3">
    <source>
        <dbReference type="Google" id="ProtNLM"/>
    </source>
</evidence>
<name>A0A4Z0HKI9_MYCPR</name>
<accession>A0A4Z0HKI9</accession>
<dbReference type="Proteomes" id="UP000297792">
    <property type="component" value="Unassembled WGS sequence"/>
</dbReference>
<evidence type="ECO:0000313" key="1">
    <source>
        <dbReference type="EMBL" id="TGB37860.1"/>
    </source>
</evidence>
<dbReference type="AlphaFoldDB" id="A0A4Z0HKI9"/>
<dbReference type="RefSeq" id="WP_135361706.1">
    <property type="nucleotide sequence ID" value="NZ_RWJZ01000016.1"/>
</dbReference>
<gene>
    <name evidence="1" type="ORF">EJD98_25250</name>
</gene>
<protein>
    <recommendedName>
        <fullName evidence="3">DUF2746 domain-containing protein</fullName>
    </recommendedName>
</protein>
<comment type="caution">
    <text evidence="1">The sequence shown here is derived from an EMBL/GenBank/DDBJ whole genome shotgun (WGS) entry which is preliminary data.</text>
</comment>
<organism evidence="1 2">
    <name type="scientific">Mycolicibacterium peregrinum</name>
    <name type="common">Mycobacterium peregrinum</name>
    <dbReference type="NCBI Taxonomy" id="43304"/>
    <lineage>
        <taxon>Bacteria</taxon>
        <taxon>Bacillati</taxon>
        <taxon>Actinomycetota</taxon>
        <taxon>Actinomycetes</taxon>
        <taxon>Mycobacteriales</taxon>
        <taxon>Mycobacteriaceae</taxon>
        <taxon>Mycolicibacterium</taxon>
    </lineage>
</organism>
<evidence type="ECO:0000313" key="2">
    <source>
        <dbReference type="Proteomes" id="UP000297792"/>
    </source>
</evidence>
<keyword evidence="2" id="KW-1185">Reference proteome</keyword>
<dbReference type="EMBL" id="RWKA01000018">
    <property type="protein sequence ID" value="TGB37860.1"/>
    <property type="molecule type" value="Genomic_DNA"/>
</dbReference>
<proteinExistence type="predicted"/>